<organism evidence="8 9">
    <name type="scientific">Pelosinus fermentans B4</name>
    <dbReference type="NCBI Taxonomy" id="1149862"/>
    <lineage>
        <taxon>Bacteria</taxon>
        <taxon>Bacillati</taxon>
        <taxon>Bacillota</taxon>
        <taxon>Negativicutes</taxon>
        <taxon>Selenomonadales</taxon>
        <taxon>Sporomusaceae</taxon>
        <taxon>Pelosinus</taxon>
    </lineage>
</organism>
<evidence type="ECO:0000313" key="8">
    <source>
        <dbReference type="EMBL" id="EIW19945.1"/>
    </source>
</evidence>
<evidence type="ECO:0000256" key="3">
    <source>
        <dbReference type="ARBA" id="ARBA00022679"/>
    </source>
</evidence>
<gene>
    <name evidence="8" type="ORF">FB4_0196</name>
</gene>
<evidence type="ECO:0000256" key="7">
    <source>
        <dbReference type="RuleBase" id="RU000416"/>
    </source>
</evidence>
<dbReference type="PATRIC" id="fig|1149862.3.peg.1089"/>
<keyword evidence="4 6" id="KW-0949">S-adenosyl-L-methionine</keyword>
<dbReference type="Gene3D" id="3.90.120.10">
    <property type="entry name" value="DNA Methylase, subunit A, domain 2"/>
    <property type="match status" value="1"/>
</dbReference>
<evidence type="ECO:0000256" key="6">
    <source>
        <dbReference type="PROSITE-ProRule" id="PRU01016"/>
    </source>
</evidence>
<dbReference type="AlphaFoldDB" id="I8RMB6"/>
<reference evidence="8 9" key="1">
    <citation type="journal article" date="2012" name="J. Bacteriol.">
        <title>Draft Genome Sequences for Two Metal-Reducing Pelosinus fermentans Strains Isolated from a Cr(VI)-Contaminated Site and for Type Strain R7.</title>
        <authorList>
            <person name="Brown S.D."/>
            <person name="Podar M."/>
            <person name="Klingeman D.M."/>
            <person name="Johnson C.M."/>
            <person name="Yang Z.K."/>
            <person name="Utturkar S.M."/>
            <person name="Land M.L."/>
            <person name="Mosher J.J."/>
            <person name="Hurt R.A.Jr."/>
            <person name="Phelps T.J."/>
            <person name="Palumbo A.V."/>
            <person name="Arkin A.P."/>
            <person name="Hazen T.C."/>
            <person name="Elias D.A."/>
        </authorList>
    </citation>
    <scope>NUCLEOTIDE SEQUENCE [LARGE SCALE GENOMIC DNA]</scope>
    <source>
        <strain evidence="8 9">B4</strain>
    </source>
</reference>
<name>I8RMB6_9FIRM</name>
<dbReference type="Gene3D" id="3.40.50.150">
    <property type="entry name" value="Vaccinia Virus protein VP39"/>
    <property type="match status" value="1"/>
</dbReference>
<keyword evidence="3 6" id="KW-0808">Transferase</keyword>
<dbReference type="PANTHER" id="PTHR46098:SF1">
    <property type="entry name" value="TRNA (CYTOSINE(38)-C(5))-METHYLTRANSFERASE"/>
    <property type="match status" value="1"/>
</dbReference>
<dbReference type="OrthoDB" id="9813719at2"/>
<protein>
    <recommendedName>
        <fullName evidence="1">DNA (cytosine-5-)-methyltransferase</fullName>
        <ecNumber evidence="1">2.1.1.37</ecNumber>
    </recommendedName>
</protein>
<feature type="active site" evidence="6">
    <location>
        <position position="73"/>
    </location>
</feature>
<dbReference type="PANTHER" id="PTHR46098">
    <property type="entry name" value="TRNA (CYTOSINE(38)-C(5))-METHYLTRANSFERASE"/>
    <property type="match status" value="1"/>
</dbReference>
<dbReference type="EC" id="2.1.1.37" evidence="1"/>
<evidence type="ECO:0000256" key="1">
    <source>
        <dbReference type="ARBA" id="ARBA00011975"/>
    </source>
</evidence>
<dbReference type="EMBL" id="AKVJ01000011">
    <property type="protein sequence ID" value="EIW19945.1"/>
    <property type="molecule type" value="Genomic_DNA"/>
</dbReference>
<dbReference type="InterPro" id="IPR050750">
    <property type="entry name" value="C5-MTase"/>
</dbReference>
<dbReference type="SUPFAM" id="SSF53335">
    <property type="entry name" value="S-adenosyl-L-methionine-dependent methyltransferases"/>
    <property type="match status" value="1"/>
</dbReference>
<sequence>MELTVNDFFCGAGGMGLGFQQAGYEIKGAWDFDKYAVQSYAANVGAHVKQVDIRAMTWKDVPMAKVWTFGFPCQDLSVAGKAVGLFEGKRSGLFFEVMRLLEETATYAPGNLPAVIVAENVKGLKPYLEVLRVEYAKAGYKMYFQLFQSKYWGVPQSRERYFVVGIRNDISIGFVFPKESTANVPKLSTILDAEVGEKYFIADDKATAIIAQALEKLDSLGTAHATLTPARLDKRQRGPRAKAEEEPMFTLTAQDLHGVIVAEPQINVIGTLEQPGHDERKRVHDPEGISPTLKACCGGDQQVKILDYGKHRVRKLTPTEYGRGQAFPMDTWKAVVSDSQAYKQFGNAVTVTVAKAVAESIKAVLI</sequence>
<dbReference type="InterPro" id="IPR029063">
    <property type="entry name" value="SAM-dependent_MTases_sf"/>
</dbReference>
<dbReference type="PROSITE" id="PS51679">
    <property type="entry name" value="SAM_MT_C5"/>
    <property type="match status" value="1"/>
</dbReference>
<comment type="caution">
    <text evidence="8">The sequence shown here is derived from an EMBL/GenBank/DDBJ whole genome shotgun (WGS) entry which is preliminary data.</text>
</comment>
<keyword evidence="2 6" id="KW-0489">Methyltransferase</keyword>
<dbReference type="InterPro" id="IPR001525">
    <property type="entry name" value="C5_MeTfrase"/>
</dbReference>
<proteinExistence type="inferred from homology"/>
<accession>I8RMB6</accession>
<dbReference type="GO" id="GO:0032259">
    <property type="term" value="P:methylation"/>
    <property type="evidence" value="ECO:0007669"/>
    <property type="project" value="UniProtKB-KW"/>
</dbReference>
<keyword evidence="9" id="KW-1185">Reference proteome</keyword>
<dbReference type="NCBIfam" id="TIGR00675">
    <property type="entry name" value="dcm"/>
    <property type="match status" value="1"/>
</dbReference>
<dbReference type="Proteomes" id="UP000004324">
    <property type="component" value="Unassembled WGS sequence"/>
</dbReference>
<dbReference type="PROSITE" id="PS00095">
    <property type="entry name" value="C5_MTASE_2"/>
    <property type="match status" value="1"/>
</dbReference>
<dbReference type="RefSeq" id="WP_007932066.1">
    <property type="nucleotide sequence ID" value="NZ_AKVJ01000011.1"/>
</dbReference>
<dbReference type="GO" id="GO:0003886">
    <property type="term" value="F:DNA (cytosine-5-)-methyltransferase activity"/>
    <property type="evidence" value="ECO:0007669"/>
    <property type="project" value="UniProtKB-EC"/>
</dbReference>
<evidence type="ECO:0000256" key="2">
    <source>
        <dbReference type="ARBA" id="ARBA00022603"/>
    </source>
</evidence>
<evidence type="ECO:0000256" key="5">
    <source>
        <dbReference type="ARBA" id="ARBA00022747"/>
    </source>
</evidence>
<evidence type="ECO:0000313" key="9">
    <source>
        <dbReference type="Proteomes" id="UP000004324"/>
    </source>
</evidence>
<dbReference type="InterPro" id="IPR031303">
    <property type="entry name" value="C5_meth_CS"/>
</dbReference>
<keyword evidence="5" id="KW-0680">Restriction system</keyword>
<dbReference type="GO" id="GO:0009307">
    <property type="term" value="P:DNA restriction-modification system"/>
    <property type="evidence" value="ECO:0007669"/>
    <property type="project" value="UniProtKB-KW"/>
</dbReference>
<dbReference type="PRINTS" id="PR00105">
    <property type="entry name" value="C5METTRFRASE"/>
</dbReference>
<dbReference type="Pfam" id="PF00145">
    <property type="entry name" value="DNA_methylase"/>
    <property type="match status" value="1"/>
</dbReference>
<evidence type="ECO:0000256" key="4">
    <source>
        <dbReference type="ARBA" id="ARBA00022691"/>
    </source>
</evidence>
<comment type="similarity">
    <text evidence="6 7">Belongs to the class I-like SAM-binding methyltransferase superfamily. C5-methyltransferase family.</text>
</comment>